<organism evidence="2 3">
    <name type="scientific">Venturia effusa</name>
    <dbReference type="NCBI Taxonomy" id="50376"/>
    <lineage>
        <taxon>Eukaryota</taxon>
        <taxon>Fungi</taxon>
        <taxon>Dikarya</taxon>
        <taxon>Ascomycota</taxon>
        <taxon>Pezizomycotina</taxon>
        <taxon>Dothideomycetes</taxon>
        <taxon>Pleosporomycetidae</taxon>
        <taxon>Venturiales</taxon>
        <taxon>Venturiaceae</taxon>
        <taxon>Venturia</taxon>
    </lineage>
</organism>
<dbReference type="Proteomes" id="UP000316270">
    <property type="component" value="Chromosome 16"/>
</dbReference>
<reference evidence="2 3" key="1">
    <citation type="submission" date="2019-07" db="EMBL/GenBank/DDBJ databases">
        <title>Finished genome of Venturia effusa.</title>
        <authorList>
            <person name="Young C.A."/>
            <person name="Cox M.P."/>
            <person name="Ganley A.R.D."/>
            <person name="David W.J."/>
        </authorList>
    </citation>
    <scope>NUCLEOTIDE SEQUENCE [LARGE SCALE GENOMIC DNA]</scope>
    <source>
        <strain evidence="3">albino</strain>
    </source>
</reference>
<accession>A0A517LMN2</accession>
<evidence type="ECO:0000313" key="2">
    <source>
        <dbReference type="EMBL" id="QDS76881.1"/>
    </source>
</evidence>
<feature type="coiled-coil region" evidence="1">
    <location>
        <begin position="42"/>
        <end position="116"/>
    </location>
</feature>
<keyword evidence="1" id="KW-0175">Coiled coil</keyword>
<proteinExistence type="predicted"/>
<name>A0A517LMN2_9PEZI</name>
<sequence length="134" mass="15257">MADNGRSNDSQINPTQVLPLRWLVLTPEAPRAPNWLETCAEQGRLEQKVKELQDDVQKLKRKDKQILAAHLAQFKKEFESRIQEMSNEMSRAKKAEAQLQKELKEARSTSSDIEARVPQVGRELGLASCWADSD</sequence>
<dbReference type="EMBL" id="CP042200">
    <property type="protein sequence ID" value="QDS76881.1"/>
    <property type="molecule type" value="Genomic_DNA"/>
</dbReference>
<dbReference type="AlphaFoldDB" id="A0A517LMN2"/>
<keyword evidence="3" id="KW-1185">Reference proteome</keyword>
<evidence type="ECO:0000256" key="1">
    <source>
        <dbReference type="SAM" id="Coils"/>
    </source>
</evidence>
<evidence type="ECO:0000313" key="3">
    <source>
        <dbReference type="Proteomes" id="UP000316270"/>
    </source>
</evidence>
<protein>
    <submittedName>
        <fullName evidence="2">Uncharacterized protein</fullName>
    </submittedName>
</protein>
<gene>
    <name evidence="2" type="ORF">FKW77_003724</name>
</gene>